<protein>
    <recommendedName>
        <fullName evidence="3">Metallo-beta-lactamase domain-containing protein</fullName>
    </recommendedName>
</protein>
<dbReference type="Proteomes" id="UP000886667">
    <property type="component" value="Unassembled WGS sequence"/>
</dbReference>
<dbReference type="PANTHER" id="PTHR30619">
    <property type="entry name" value="DNA INTERNALIZATION/COMPETENCE PROTEIN COMEC/REC2"/>
    <property type="match status" value="1"/>
</dbReference>
<dbReference type="Gene3D" id="3.60.15.10">
    <property type="entry name" value="Ribonuclease Z/Hydroxyacylglutathione hydrolase-like"/>
    <property type="match status" value="1"/>
</dbReference>
<dbReference type="SUPFAM" id="SSF56281">
    <property type="entry name" value="Metallo-hydrolase/oxidoreductase"/>
    <property type="match status" value="1"/>
</dbReference>
<reference evidence="1" key="1">
    <citation type="journal article" date="2021" name="Proc. Natl. Acad. Sci. U.S.A.">
        <title>Global biogeography of chemosynthetic symbionts reveals both localized and globally distributed symbiont groups. .</title>
        <authorList>
            <person name="Osvatic J.T."/>
            <person name="Wilkins L.G.E."/>
            <person name="Leibrecht L."/>
            <person name="Leray M."/>
            <person name="Zauner S."/>
            <person name="Polzin J."/>
            <person name="Camacho Y."/>
            <person name="Gros O."/>
            <person name="van Gils J.A."/>
            <person name="Eisen J.A."/>
            <person name="Petersen J.M."/>
            <person name="Yuen B."/>
        </authorList>
    </citation>
    <scope>NUCLEOTIDE SEQUENCE</scope>
    <source>
        <strain evidence="1">MAGclacostrist064TRANS</strain>
    </source>
</reference>
<comment type="caution">
    <text evidence="1">The sequence shown here is derived from an EMBL/GenBank/DDBJ whole genome shotgun (WGS) entry which is preliminary data.</text>
</comment>
<evidence type="ECO:0000313" key="2">
    <source>
        <dbReference type="Proteomes" id="UP000886667"/>
    </source>
</evidence>
<organism evidence="1 2">
    <name type="scientific">Candidatus Thiodiazotropha taylori</name>
    <dbReference type="NCBI Taxonomy" id="2792791"/>
    <lineage>
        <taxon>Bacteria</taxon>
        <taxon>Pseudomonadati</taxon>
        <taxon>Pseudomonadota</taxon>
        <taxon>Gammaproteobacteria</taxon>
        <taxon>Chromatiales</taxon>
        <taxon>Sedimenticolaceae</taxon>
        <taxon>Candidatus Thiodiazotropha</taxon>
    </lineage>
</organism>
<evidence type="ECO:0000313" key="1">
    <source>
        <dbReference type="EMBL" id="MCG7949170.1"/>
    </source>
</evidence>
<accession>A0A9E4T6Z6</accession>
<dbReference type="InterPro" id="IPR036866">
    <property type="entry name" value="RibonucZ/Hydroxyglut_hydro"/>
</dbReference>
<sequence>MKIPKKGDVVWAGYPTAHVFNYVRDRRSKKLKLRRVKHLLWGDWIKVTDYSYATDPKADLTSSAEKTQTGKTPVKMVPVRVRGVSGYMFIDDLQPNQLLEIVFVDVGQGDGALLVTPDDGKYVIDAGVGDNMHRYLKWRFAGFKSDNDFNGFIITHPDQDHYFGFSDMVNDRNISAQNIWHNGIVEQFGVSASGKQSAAKSLTLGNTKIAQGQKYLTDLVDTDKALRDLLKDKRRWIKKTTGNPKRFPGLLNDAVTAKDGRKRRFPNIQMLSTKHGEIHPEGSFLPGYGPDNADGCAIQILGPVVEEITGSPALRTFSKKPREKTTELDTGKTKNGHSILLKLNYKDVSVLFGGDLNSSAEMFLLGNYTSLPVYDPTQVRTDEVVNAAKPTFGVDIAKSCHHGSADFTDHFLETVNAAATVISSGDNESHAHPRSDTLGALGHHGRGARSLIFSTELARSTDEFSKREDSPLFQGMQLKAQAEAETNATKKAALHKEAEEKFRLDRKRNVTVYGAINIRSDGKKVVIAYMLEKPSSSRRWDVYTLESTSGGALQYKNVKDAQKNEEIRRKNSS</sequence>
<name>A0A9E4T6Z6_9GAMM</name>
<dbReference type="AlphaFoldDB" id="A0A9E4T6Z6"/>
<evidence type="ECO:0008006" key="3">
    <source>
        <dbReference type="Google" id="ProtNLM"/>
    </source>
</evidence>
<gene>
    <name evidence="1" type="ORF">JAZ07_22765</name>
</gene>
<proteinExistence type="predicted"/>
<dbReference type="EMBL" id="JAEPCM010000858">
    <property type="protein sequence ID" value="MCG7949170.1"/>
    <property type="molecule type" value="Genomic_DNA"/>
</dbReference>
<dbReference type="InterPro" id="IPR052159">
    <property type="entry name" value="Competence_DNA_uptake"/>
</dbReference>
<dbReference type="PANTHER" id="PTHR30619:SF1">
    <property type="entry name" value="RECOMBINATION PROTEIN 2"/>
    <property type="match status" value="1"/>
</dbReference>